<sequence>MSKRNRMPGLRLKGEIWHIEKRCEYCQGDWLRESTGKASRSEAEKYLIRRLADIEGEARRKVEGIYTFEEAVMRYLEEIAQKPSADTMAMHLDQLFPFIGSNVLEQVHDGTLKRFVDHETKRGKAPKSINNAIGVVSAVLNRAARVWRDETGMPWLRQAPPRLSRLPTKGRQSSPYPLSWAEQDKLFKALPRHLADAALYAVNTGCREQEVCQLRWEWEVAVPDLKTSVFILPDTITKTSTERVVVLNTVASRVIEARRGIHPDYVFTYKGSPVRKLHSSAWNRA</sequence>
<dbReference type="InterPro" id="IPR002104">
    <property type="entry name" value="Integrase_catalytic"/>
</dbReference>
<feature type="domain" description="Tyr recombinase" evidence="3">
    <location>
        <begin position="173"/>
        <end position="285"/>
    </location>
</feature>
<evidence type="ECO:0000256" key="2">
    <source>
        <dbReference type="ARBA" id="ARBA00023172"/>
    </source>
</evidence>
<comment type="caution">
    <text evidence="4">The sequence shown here is derived from an EMBL/GenBank/DDBJ whole genome shotgun (WGS) entry which is preliminary data.</text>
</comment>
<evidence type="ECO:0000256" key="1">
    <source>
        <dbReference type="ARBA" id="ARBA00023125"/>
    </source>
</evidence>
<accession>A0A370DXR9</accession>
<keyword evidence="2" id="KW-0233">DNA recombination</keyword>
<reference evidence="4 5" key="1">
    <citation type="journal article" date="2018" name="ISME J.">
        <title>Endosymbiont genomes yield clues of tubeworm success.</title>
        <authorList>
            <person name="Li Y."/>
            <person name="Liles M.R."/>
            <person name="Halanych K.M."/>
        </authorList>
    </citation>
    <scope>NUCLEOTIDE SEQUENCE [LARGE SCALE GENOMIC DNA]</scope>
    <source>
        <strain evidence="4">A1422</strain>
    </source>
</reference>
<dbReference type="PROSITE" id="PS51898">
    <property type="entry name" value="TYR_RECOMBINASE"/>
    <property type="match status" value="1"/>
</dbReference>
<dbReference type="AlphaFoldDB" id="A0A370DXR9"/>
<dbReference type="GO" id="GO:0015074">
    <property type="term" value="P:DNA integration"/>
    <property type="evidence" value="ECO:0007669"/>
    <property type="project" value="InterPro"/>
</dbReference>
<evidence type="ECO:0000259" key="3">
    <source>
        <dbReference type="PROSITE" id="PS51898"/>
    </source>
</evidence>
<dbReference type="Proteomes" id="UP000255508">
    <property type="component" value="Unassembled WGS sequence"/>
</dbReference>
<dbReference type="GO" id="GO:0006310">
    <property type="term" value="P:DNA recombination"/>
    <property type="evidence" value="ECO:0007669"/>
    <property type="project" value="UniProtKB-KW"/>
</dbReference>
<proteinExistence type="predicted"/>
<gene>
    <name evidence="4" type="ORF">DIZ79_10685</name>
</gene>
<organism evidence="4 5">
    <name type="scientific">endosymbiont of Lamellibrachia luymesi</name>
    <dbReference type="NCBI Taxonomy" id="2200907"/>
    <lineage>
        <taxon>Bacteria</taxon>
        <taxon>Pseudomonadati</taxon>
        <taxon>Pseudomonadota</taxon>
        <taxon>Gammaproteobacteria</taxon>
        <taxon>sulfur-oxidizing symbionts</taxon>
    </lineage>
</organism>
<protein>
    <submittedName>
        <fullName evidence="4">Integrase</fullName>
    </submittedName>
</protein>
<dbReference type="EMBL" id="QFXD01000193">
    <property type="protein sequence ID" value="RDH89838.1"/>
    <property type="molecule type" value="Genomic_DNA"/>
</dbReference>
<name>A0A370DXR9_9GAMM</name>
<keyword evidence="1" id="KW-0238">DNA-binding</keyword>
<dbReference type="SUPFAM" id="SSF56349">
    <property type="entry name" value="DNA breaking-rejoining enzymes"/>
    <property type="match status" value="1"/>
</dbReference>
<dbReference type="Gene3D" id="1.10.443.10">
    <property type="entry name" value="Intergrase catalytic core"/>
    <property type="match status" value="1"/>
</dbReference>
<dbReference type="InterPro" id="IPR013762">
    <property type="entry name" value="Integrase-like_cat_sf"/>
</dbReference>
<dbReference type="InterPro" id="IPR010998">
    <property type="entry name" value="Integrase_recombinase_N"/>
</dbReference>
<evidence type="ECO:0000313" key="4">
    <source>
        <dbReference type="EMBL" id="RDH89838.1"/>
    </source>
</evidence>
<dbReference type="GO" id="GO:0003677">
    <property type="term" value="F:DNA binding"/>
    <property type="evidence" value="ECO:0007669"/>
    <property type="project" value="UniProtKB-KW"/>
</dbReference>
<dbReference type="InterPro" id="IPR011010">
    <property type="entry name" value="DNA_brk_join_enz"/>
</dbReference>
<evidence type="ECO:0000313" key="5">
    <source>
        <dbReference type="Proteomes" id="UP000255508"/>
    </source>
</evidence>
<dbReference type="Gene3D" id="1.10.150.130">
    <property type="match status" value="1"/>
</dbReference>